<keyword evidence="3" id="KW-1185">Reference proteome</keyword>
<feature type="coiled-coil region" evidence="1">
    <location>
        <begin position="93"/>
        <end position="131"/>
    </location>
</feature>
<evidence type="ECO:0000313" key="3">
    <source>
        <dbReference type="Proteomes" id="UP001165083"/>
    </source>
</evidence>
<organism evidence="2 3">
    <name type="scientific">Phytophthora lilii</name>
    <dbReference type="NCBI Taxonomy" id="2077276"/>
    <lineage>
        <taxon>Eukaryota</taxon>
        <taxon>Sar</taxon>
        <taxon>Stramenopiles</taxon>
        <taxon>Oomycota</taxon>
        <taxon>Peronosporomycetes</taxon>
        <taxon>Peronosporales</taxon>
        <taxon>Peronosporaceae</taxon>
        <taxon>Phytophthora</taxon>
    </lineage>
</organism>
<dbReference type="AlphaFoldDB" id="A0A9W6U1Y6"/>
<dbReference type="OrthoDB" id="129496at2759"/>
<keyword evidence="1" id="KW-0175">Coiled coil</keyword>
<reference evidence="2" key="1">
    <citation type="submission" date="2023-04" db="EMBL/GenBank/DDBJ databases">
        <title>Phytophthora lilii NBRC 32176.</title>
        <authorList>
            <person name="Ichikawa N."/>
            <person name="Sato H."/>
            <person name="Tonouchi N."/>
        </authorList>
    </citation>
    <scope>NUCLEOTIDE SEQUENCE</scope>
    <source>
        <strain evidence="2">NBRC 32176</strain>
    </source>
</reference>
<dbReference type="EMBL" id="BSXW01000512">
    <property type="protein sequence ID" value="GMF24365.1"/>
    <property type="molecule type" value="Genomic_DNA"/>
</dbReference>
<proteinExistence type="predicted"/>
<protein>
    <submittedName>
        <fullName evidence="2">Unnamed protein product</fullName>
    </submittedName>
</protein>
<comment type="caution">
    <text evidence="2">The sequence shown here is derived from an EMBL/GenBank/DDBJ whole genome shotgun (WGS) entry which is preliminary data.</text>
</comment>
<dbReference type="Proteomes" id="UP001165083">
    <property type="component" value="Unassembled WGS sequence"/>
</dbReference>
<evidence type="ECO:0000313" key="2">
    <source>
        <dbReference type="EMBL" id="GMF24365.1"/>
    </source>
</evidence>
<evidence type="ECO:0000256" key="1">
    <source>
        <dbReference type="SAM" id="Coils"/>
    </source>
</evidence>
<accession>A0A9W6U1Y6</accession>
<sequence>MATDRVLIEELSALLDTRDECWTKKARAFDKDDCVVPAETIEDVFVVSSDPPLDNDTSIKWDGQGFVSCRRSNTKDTRTMKRKIRQQKEAVRKRRYQERLKNERETLRRMETELSQQLRTLEREADSRKRAALDKLAHASSIWRQRAHQERGQRLQAENEQKRLVTAVSVQASYLVNLQELLPCIDQEARLAIASSITMNTQTNHILYEEHLQRVEAGYN</sequence>
<name>A0A9W6U1Y6_9STRA</name>
<gene>
    <name evidence="2" type="ORF">Plil01_000997400</name>
</gene>